<proteinExistence type="predicted"/>
<dbReference type="Gene3D" id="3.60.20.40">
    <property type="match status" value="1"/>
</dbReference>
<dbReference type="InterPro" id="IPR029055">
    <property type="entry name" value="Ntn_hydrolases_N"/>
</dbReference>
<dbReference type="PRINTS" id="PR01210">
    <property type="entry name" value="GGTRANSPTASE"/>
</dbReference>
<dbReference type="AlphaFoldDB" id="A0A8J7R0Y8"/>
<dbReference type="PANTHER" id="PTHR43881:SF1">
    <property type="entry name" value="GAMMA-GLUTAMYLTRANSPEPTIDASE (AFU_ORTHOLOGUE AFUA_4G13580)"/>
    <property type="match status" value="1"/>
</dbReference>
<organism evidence="1 2">
    <name type="scientific">Tianweitania sediminis</name>
    <dbReference type="NCBI Taxonomy" id="1502156"/>
    <lineage>
        <taxon>Bacteria</taxon>
        <taxon>Pseudomonadati</taxon>
        <taxon>Pseudomonadota</taxon>
        <taxon>Alphaproteobacteria</taxon>
        <taxon>Hyphomicrobiales</taxon>
        <taxon>Phyllobacteriaceae</taxon>
        <taxon>Tianweitania</taxon>
    </lineage>
</organism>
<dbReference type="RefSeq" id="WP_209336071.1">
    <property type="nucleotide sequence ID" value="NZ_JAGIYY010000005.1"/>
</dbReference>
<dbReference type="Proteomes" id="UP000666240">
    <property type="component" value="Unassembled WGS sequence"/>
</dbReference>
<evidence type="ECO:0000313" key="2">
    <source>
        <dbReference type="Proteomes" id="UP000666240"/>
    </source>
</evidence>
<name>A0A8J7R0Y8_9HYPH</name>
<dbReference type="InterPro" id="IPR043137">
    <property type="entry name" value="GGT_ssub_C"/>
</dbReference>
<evidence type="ECO:0000313" key="1">
    <source>
        <dbReference type="EMBL" id="MBP0440030.1"/>
    </source>
</evidence>
<reference evidence="1" key="1">
    <citation type="submission" date="2021-03" db="EMBL/GenBank/DDBJ databases">
        <title>Genome sequencing and assembly of Tianweitania sediminis.</title>
        <authorList>
            <person name="Chhetri G."/>
        </authorList>
    </citation>
    <scope>NUCLEOTIDE SEQUENCE</scope>
    <source>
        <strain evidence="1">Z8</strain>
    </source>
</reference>
<sequence length="597" mass="65080">MFTTRPEILGSIGVVTSTHWVASSVGMAMIERGGNAFDAAVATGFVLQVVQPNLCGPGGDVPIIFHSARTGKTEVLCGQGTAPKRATIEHYRSEGLTLIPGNGLLATVIPSSFDAWMLLLRDHGTLTVRDVLQPAAHYAEHGHPVSNHVSGTVARLLPFFEKNWPTTLSLYAPNATAIETGSLLRNPALANTWNRIIREAESVSGREAQIEKARDAFYRGFVAEAIERFINESAVMDDSGHVHKGVLGADDMADWRATYENTESYDYHDHTVHKTAAWGQGPSFLQMLALLKRTDIAALDPVGSDFVHLVAEAIKLGFADREYFYGDPEFNAVPMRHLLSDAYNDQRATLITDQASMEFRPGLVPGYEKQVERVSSVLAHYSKIAAADAAIMEPTLAAMRAEGRGDTVHLDCADAQGNLVAAMPSGGWFQSSPVIPELGFPLNSRAQMFWLEPGLANSLAPGRRPRTTLTPTLVHRRGKPYLAFGSPGGDQQEQWQLQFFLRLVHGKMGLQEAIDLPMFYTAHAPSSFFPREQRPGHLAVEESFGAEAISALRRRGHFVDVAPPWTISSIVAAARDENGILHGAATPRLMQAYAVGR</sequence>
<dbReference type="PANTHER" id="PTHR43881">
    <property type="entry name" value="GAMMA-GLUTAMYLTRANSPEPTIDASE (AFU_ORTHOLOGUE AFUA_4G13580)"/>
    <property type="match status" value="1"/>
</dbReference>
<gene>
    <name evidence="1" type="ORF">J5Y06_15340</name>
</gene>
<protein>
    <submittedName>
        <fullName evidence="1">Gamma-glutamyltransferase family protein</fullName>
    </submittedName>
</protein>
<keyword evidence="2" id="KW-1185">Reference proteome</keyword>
<dbReference type="InterPro" id="IPR052896">
    <property type="entry name" value="GGT-like_enzyme"/>
</dbReference>
<dbReference type="SUPFAM" id="SSF56235">
    <property type="entry name" value="N-terminal nucleophile aminohydrolases (Ntn hydrolases)"/>
    <property type="match status" value="1"/>
</dbReference>
<dbReference type="InterPro" id="IPR043138">
    <property type="entry name" value="GGT_lsub"/>
</dbReference>
<dbReference type="Gene3D" id="1.10.246.130">
    <property type="match status" value="1"/>
</dbReference>
<dbReference type="EMBL" id="JAGIYY010000005">
    <property type="protein sequence ID" value="MBP0440030.1"/>
    <property type="molecule type" value="Genomic_DNA"/>
</dbReference>
<dbReference type="Pfam" id="PF01019">
    <property type="entry name" value="G_glu_transpept"/>
    <property type="match status" value="1"/>
</dbReference>
<accession>A0A8J7R0Y8</accession>
<comment type="caution">
    <text evidence="1">The sequence shown here is derived from an EMBL/GenBank/DDBJ whole genome shotgun (WGS) entry which is preliminary data.</text>
</comment>